<evidence type="ECO:0000313" key="3">
    <source>
        <dbReference type="Proteomes" id="UP000480266"/>
    </source>
</evidence>
<name>A0A7C9VES8_9BRAD</name>
<evidence type="ECO:0000256" key="1">
    <source>
        <dbReference type="SAM" id="Phobius"/>
    </source>
</evidence>
<protein>
    <submittedName>
        <fullName evidence="2">Uncharacterized protein</fullName>
    </submittedName>
</protein>
<proteinExistence type="predicted"/>
<keyword evidence="1" id="KW-0812">Transmembrane</keyword>
<comment type="caution">
    <text evidence="2">The sequence shown here is derived from an EMBL/GenBank/DDBJ whole genome shotgun (WGS) entry which is preliminary data.</text>
</comment>
<sequence>MSLFVRLLLTLAAPITALFVARDSQHFDIIQTLMATVIATIIVAVFAFWPYIRKSKT</sequence>
<dbReference type="EMBL" id="JAAMRR010000792">
    <property type="protein sequence ID" value="NGX96568.1"/>
    <property type="molecule type" value="Genomic_DNA"/>
</dbReference>
<feature type="transmembrane region" description="Helical" evidence="1">
    <location>
        <begin position="32"/>
        <end position="52"/>
    </location>
</feature>
<reference evidence="2" key="1">
    <citation type="submission" date="2020-02" db="EMBL/GenBank/DDBJ databases">
        <title>Draft genome sequence of Candidatus Afipia apatlaquensis IBT-C3, a potential strain for decolorization of textile dyes.</title>
        <authorList>
            <person name="Sanchez-Reyes A."/>
            <person name="Breton-Deval L."/>
            <person name="Mangelson H."/>
            <person name="Sanchez-Flores A."/>
        </authorList>
    </citation>
    <scope>NUCLEOTIDE SEQUENCE [LARGE SCALE GENOMIC DNA]</scope>
    <source>
        <strain evidence="2">IBT-C3</strain>
    </source>
</reference>
<dbReference type="Proteomes" id="UP000480266">
    <property type="component" value="Unassembled WGS sequence"/>
</dbReference>
<gene>
    <name evidence="2" type="ORF">G4V63_15525</name>
</gene>
<keyword evidence="1" id="KW-0472">Membrane</keyword>
<evidence type="ECO:0000313" key="2">
    <source>
        <dbReference type="EMBL" id="NGX96568.1"/>
    </source>
</evidence>
<organism evidence="2 3">
    <name type="scientific">Candidatus Afipia apatlaquensis</name>
    <dbReference type="NCBI Taxonomy" id="2712852"/>
    <lineage>
        <taxon>Bacteria</taxon>
        <taxon>Pseudomonadati</taxon>
        <taxon>Pseudomonadota</taxon>
        <taxon>Alphaproteobacteria</taxon>
        <taxon>Hyphomicrobiales</taxon>
        <taxon>Nitrobacteraceae</taxon>
        <taxon>Afipia</taxon>
    </lineage>
</organism>
<accession>A0A7C9VES8</accession>
<keyword evidence="1" id="KW-1133">Transmembrane helix</keyword>
<dbReference type="AlphaFoldDB" id="A0A7C9VES8"/>
<keyword evidence="3" id="KW-1185">Reference proteome</keyword>